<feature type="transmembrane region" description="Helical" evidence="1">
    <location>
        <begin position="50"/>
        <end position="70"/>
    </location>
</feature>
<evidence type="ECO:0000256" key="1">
    <source>
        <dbReference type="SAM" id="Phobius"/>
    </source>
</evidence>
<feature type="transmembrane region" description="Helical" evidence="1">
    <location>
        <begin position="238"/>
        <end position="255"/>
    </location>
</feature>
<reference evidence="2" key="1">
    <citation type="submission" date="2016-10" db="EMBL/GenBank/DDBJ databases">
        <title>Sequence of Gallionella enrichment culture.</title>
        <authorList>
            <person name="Poehlein A."/>
            <person name="Muehling M."/>
            <person name="Daniel R."/>
        </authorList>
    </citation>
    <scope>NUCLEOTIDE SEQUENCE</scope>
</reference>
<dbReference type="Gene3D" id="1.20.1630.10">
    <property type="entry name" value="Formate dehydrogenase/DMSO reductase domain"/>
    <property type="match status" value="1"/>
</dbReference>
<proteinExistence type="predicted"/>
<feature type="transmembrane region" description="Helical" evidence="1">
    <location>
        <begin position="90"/>
        <end position="122"/>
    </location>
</feature>
<accession>A0A1J5R5L1</accession>
<keyword evidence="1" id="KW-0812">Transmembrane</keyword>
<gene>
    <name evidence="2" type="ORF">GALL_269150</name>
</gene>
<name>A0A1J5R5L1_9ZZZZ</name>
<comment type="caution">
    <text evidence="2">The sequence shown here is derived from an EMBL/GenBank/DDBJ whole genome shotgun (WGS) entry which is preliminary data.</text>
</comment>
<dbReference type="EMBL" id="MLJW01000267">
    <property type="protein sequence ID" value="OIQ91185.1"/>
    <property type="molecule type" value="Genomic_DNA"/>
</dbReference>
<evidence type="ECO:0000313" key="2">
    <source>
        <dbReference type="EMBL" id="OIQ91185.1"/>
    </source>
</evidence>
<keyword evidence="1" id="KW-0472">Membrane</keyword>
<feature type="transmembrane region" description="Helical" evidence="1">
    <location>
        <begin position="142"/>
        <end position="163"/>
    </location>
</feature>
<keyword evidence="1" id="KW-1133">Transmembrane helix</keyword>
<organism evidence="2">
    <name type="scientific">mine drainage metagenome</name>
    <dbReference type="NCBI Taxonomy" id="410659"/>
    <lineage>
        <taxon>unclassified sequences</taxon>
        <taxon>metagenomes</taxon>
        <taxon>ecological metagenomes</taxon>
    </lineage>
</organism>
<feature type="transmembrane region" description="Helical" evidence="1">
    <location>
        <begin position="20"/>
        <end position="38"/>
    </location>
</feature>
<feature type="transmembrane region" description="Helical" evidence="1">
    <location>
        <begin position="169"/>
        <end position="188"/>
    </location>
</feature>
<protein>
    <submittedName>
        <fullName evidence="2">DMSO reductase anchor subunit (DmsC)</fullName>
    </submittedName>
</protein>
<dbReference type="AlphaFoldDB" id="A0A1J5R5L1"/>
<sequence length="292" mass="30972">MKIKPWHQTNWDARAAGNFIGGGAGTGLLIFAAISALASPAADYRWQAGLALVLVAAGLASVFAEIGRPFRALNVFLHPHTSWMTREAMVAPFLFGSGAVAIWLGGGLFSIVAALLAAGYLYCQARMIAAAKGIPAWREPKIIPLFISTGLVEGAGLSALIAAAQPGGAPRWLAAVLLAALILRRLAWKTYHEALERKGAPKKALEVLGRLRGSFERYGQSLPEMLLVAALLFRSEQLWLLPLAGAAAALGGWWLKFTIVARAAYNQGFALPMVPVRGQGQATPGVKPGWSK</sequence>